<gene>
    <name evidence="1" type="ORF">SOCE836_031450</name>
</gene>
<dbReference type="InterPro" id="IPR018644">
    <property type="entry name" value="DUF2071"/>
</dbReference>
<evidence type="ECO:0000313" key="2">
    <source>
        <dbReference type="Proteomes" id="UP000295497"/>
    </source>
</evidence>
<sequence length="267" mass="29059">MASPAARGDLSAALPYASGAMDRLAPTLRPPGRPAGFQRWRDLLFLHWETPASALRAVVPPAIELDTFEGRAYVGVVAFTMRDVTPWWSPSVPGISNFHELNVRTYVHRDGRDPGVWFFSLDAAKALAVLVARAGWHLPYHFASMALEPRDGEVHYRSERRWPGPVPARFEARYRVGAAIDGGVAAPGTFEHFLAERYLLFASSRGALKVGQVHHAPYPLHRAEVGHVEESVVAAAGLPAPQGAPHVLFSPGVDVDVYALKPAAPRA</sequence>
<dbReference type="SUPFAM" id="SSF160104">
    <property type="entry name" value="Acetoacetate decarboxylase-like"/>
    <property type="match status" value="1"/>
</dbReference>
<dbReference type="Pfam" id="PF09844">
    <property type="entry name" value="DUF2071"/>
    <property type="match status" value="1"/>
</dbReference>
<reference evidence="1 2" key="1">
    <citation type="submission" date="2015-09" db="EMBL/GenBank/DDBJ databases">
        <title>Sorangium comparison.</title>
        <authorList>
            <person name="Zaburannyi N."/>
            <person name="Bunk B."/>
            <person name="Overmann J."/>
            <person name="Mueller R."/>
        </authorList>
    </citation>
    <scope>NUCLEOTIDE SEQUENCE [LARGE SCALE GENOMIC DNA]</scope>
    <source>
        <strain evidence="1 2">So ce836</strain>
    </source>
</reference>
<dbReference type="Gene3D" id="2.40.400.10">
    <property type="entry name" value="Acetoacetate decarboxylase-like"/>
    <property type="match status" value="1"/>
</dbReference>
<proteinExistence type="predicted"/>
<dbReference type="PANTHER" id="PTHR39186:SF1">
    <property type="entry name" value="DUF2071 DOMAIN-CONTAINING PROTEIN"/>
    <property type="match status" value="1"/>
</dbReference>
<evidence type="ECO:0008006" key="3">
    <source>
        <dbReference type="Google" id="ProtNLM"/>
    </source>
</evidence>
<dbReference type="InterPro" id="IPR023375">
    <property type="entry name" value="ADC_dom_sf"/>
</dbReference>
<organism evidence="1 2">
    <name type="scientific">Sorangium cellulosum</name>
    <name type="common">Polyangium cellulosum</name>
    <dbReference type="NCBI Taxonomy" id="56"/>
    <lineage>
        <taxon>Bacteria</taxon>
        <taxon>Pseudomonadati</taxon>
        <taxon>Myxococcota</taxon>
        <taxon>Polyangia</taxon>
        <taxon>Polyangiales</taxon>
        <taxon>Polyangiaceae</taxon>
        <taxon>Sorangium</taxon>
    </lineage>
</organism>
<protein>
    <recommendedName>
        <fullName evidence="3">DUF2071 domain-containing protein</fullName>
    </recommendedName>
</protein>
<name>A0A4P2QMG5_SORCE</name>
<accession>A0A4P2QMG5</accession>
<dbReference type="EMBL" id="CP012672">
    <property type="protein sequence ID" value="AUX31028.1"/>
    <property type="molecule type" value="Genomic_DNA"/>
</dbReference>
<evidence type="ECO:0000313" key="1">
    <source>
        <dbReference type="EMBL" id="AUX31028.1"/>
    </source>
</evidence>
<dbReference type="Proteomes" id="UP000295497">
    <property type="component" value="Chromosome"/>
</dbReference>
<dbReference type="AlphaFoldDB" id="A0A4P2QMG5"/>
<dbReference type="PANTHER" id="PTHR39186">
    <property type="entry name" value="DUF2071 FAMILY PROTEIN"/>
    <property type="match status" value="1"/>
</dbReference>